<evidence type="ECO:0000259" key="7">
    <source>
        <dbReference type="PROSITE" id="PS51201"/>
    </source>
</evidence>
<evidence type="ECO:0000256" key="3">
    <source>
        <dbReference type="ARBA" id="ARBA00022538"/>
    </source>
</evidence>
<dbReference type="NCBIfam" id="NF007034">
    <property type="entry name" value="PRK09496.2-1"/>
    <property type="match status" value="1"/>
</dbReference>
<dbReference type="InterPro" id="IPR036291">
    <property type="entry name" value="NAD(P)-bd_dom_sf"/>
</dbReference>
<evidence type="ECO:0000259" key="8">
    <source>
        <dbReference type="PROSITE" id="PS51202"/>
    </source>
</evidence>
<dbReference type="EMBL" id="BATA01000003">
    <property type="protein sequence ID" value="GAD51513.1"/>
    <property type="molecule type" value="Genomic_DNA"/>
</dbReference>
<dbReference type="GO" id="GO:0005886">
    <property type="term" value="C:plasma membrane"/>
    <property type="evidence" value="ECO:0007669"/>
    <property type="project" value="InterPro"/>
</dbReference>
<dbReference type="GO" id="GO:0015079">
    <property type="term" value="F:potassium ion transmembrane transporter activity"/>
    <property type="evidence" value="ECO:0007669"/>
    <property type="project" value="InterPro"/>
</dbReference>
<dbReference type="Gene3D" id="3.30.70.1450">
    <property type="entry name" value="Regulator of K+ conductance, C-terminal domain"/>
    <property type="match status" value="2"/>
</dbReference>
<protein>
    <submittedName>
        <fullName evidence="9">Trk system potassium uptake protein TrkA</fullName>
    </submittedName>
</protein>
<keyword evidence="10" id="KW-1185">Reference proteome</keyword>
<dbReference type="Proteomes" id="UP000016986">
    <property type="component" value="Unassembled WGS sequence"/>
</dbReference>
<evidence type="ECO:0000256" key="4">
    <source>
        <dbReference type="ARBA" id="ARBA00022958"/>
    </source>
</evidence>
<dbReference type="PANTHER" id="PTHR43833:SF5">
    <property type="entry name" value="TRK SYSTEM POTASSIUM UPTAKE PROTEIN TRKA"/>
    <property type="match status" value="1"/>
</dbReference>
<sequence length="442" mass="46980">MIVGAGEVGASIAADLSDAHEVVVVDVDPERVERLTYDVDALPVEGDGVEPGVLEDADVSEADIVVASTDDDETNLAVCGTAATLGDPFTIARVQKTAYLRTWRRTRRAFDVDFMVCTDLLTAQSVVRVIGFPTATDVDPFAGGRVQMAEFEVPPESPFAGQTVEEADRFDALTFAAIIEDGDAVIARGETVIPAGAKVLVIGAARSVEAFAAAVAPESAIGDIDDIVVVGGSQQGFLVAKLLEERGFAPRLVEHDEDRAREIAERLPKTTVMAHDATDADFLERENVGEADVVVSCLDSDEKCLLVSLLSKRLGADRAIASIETAEYVSLFETVGVDVAVNPREVTAEEITRFTRERRAENVAIVEPGTAEVLEIEIDSESVLAGRPIREAVADLPSEIVIGAITRANDVITPRGDTVVEVGDHVVVFVPTSASAEVAERV</sequence>
<feature type="domain" description="RCK N-terminal" evidence="7">
    <location>
        <begin position="224"/>
        <end position="341"/>
    </location>
</feature>
<gene>
    <name evidence="9" type="ORF">MBEHAL_0273</name>
</gene>
<dbReference type="NCBIfam" id="NF007031">
    <property type="entry name" value="PRK09496.1-2"/>
    <property type="match status" value="1"/>
</dbReference>
<dbReference type="SUPFAM" id="SSF51735">
    <property type="entry name" value="NAD(P)-binding Rossmann-fold domains"/>
    <property type="match status" value="2"/>
</dbReference>
<feature type="domain" description="RCK C-terminal" evidence="8">
    <location>
        <begin position="136"/>
        <end position="217"/>
    </location>
</feature>
<proteinExistence type="predicted"/>
<dbReference type="PRINTS" id="PR00335">
    <property type="entry name" value="KUPTAKETRKA"/>
</dbReference>
<evidence type="ECO:0000256" key="2">
    <source>
        <dbReference type="ARBA" id="ARBA00022448"/>
    </source>
</evidence>
<comment type="caution">
    <text evidence="9">The sequence shown here is derived from an EMBL/GenBank/DDBJ whole genome shotgun (WGS) entry which is preliminary data.</text>
</comment>
<evidence type="ECO:0000256" key="5">
    <source>
        <dbReference type="ARBA" id="ARBA00023027"/>
    </source>
</evidence>
<keyword evidence="3" id="KW-0633">Potassium transport</keyword>
<evidence type="ECO:0000313" key="10">
    <source>
        <dbReference type="Proteomes" id="UP000016986"/>
    </source>
</evidence>
<keyword evidence="4" id="KW-0630">Potassium</keyword>
<dbReference type="Pfam" id="PF02080">
    <property type="entry name" value="TrkA_C"/>
    <property type="match status" value="2"/>
</dbReference>
<dbReference type="eggNOG" id="arCOG01959">
    <property type="taxonomic scope" value="Archaea"/>
</dbReference>
<dbReference type="Pfam" id="PF02254">
    <property type="entry name" value="TrkA_N"/>
    <property type="match status" value="2"/>
</dbReference>
<keyword evidence="2" id="KW-0813">Transport</keyword>
<dbReference type="PANTHER" id="PTHR43833">
    <property type="entry name" value="POTASSIUM CHANNEL PROTEIN 2-RELATED-RELATED"/>
    <property type="match status" value="1"/>
</dbReference>
<dbReference type="SUPFAM" id="SSF116726">
    <property type="entry name" value="TrkA C-terminal domain-like"/>
    <property type="match status" value="2"/>
</dbReference>
<dbReference type="Gene3D" id="3.40.50.720">
    <property type="entry name" value="NAD(P)-binding Rossmann-like Domain"/>
    <property type="match status" value="2"/>
</dbReference>
<feature type="domain" description="RCK N-terminal" evidence="7">
    <location>
        <begin position="1"/>
        <end position="116"/>
    </location>
</feature>
<name>U3A9S3_9EURY</name>
<comment type="function">
    <text evidence="1">Part of a potassium transport system.</text>
</comment>
<accession>U3A9S3</accession>
<dbReference type="InterPro" id="IPR006036">
    <property type="entry name" value="K_uptake_TrkA"/>
</dbReference>
<keyword evidence="5" id="KW-0520">NAD</keyword>
<dbReference type="AlphaFoldDB" id="U3A9S3"/>
<reference evidence="9 10" key="1">
    <citation type="submission" date="2013-09" db="EMBL/GenBank/DDBJ databases">
        <title>Whole genome sequencing of Halarchaeum acidiphilum strain MH1-52-1.</title>
        <authorList>
            <person name="Shimane Y."/>
            <person name="Minegishi H."/>
            <person name="Nishi S."/>
            <person name="Echigo A."/>
            <person name="Shuto A."/>
            <person name="Konishi M."/>
            <person name="Ito T."/>
            <person name="Ohkuma M."/>
            <person name="Ohta Y."/>
            <person name="Nagano Y."/>
            <person name="Tsubouchi T."/>
            <person name="Mori K."/>
            <person name="Usui K."/>
            <person name="Kamekura M."/>
            <person name="Usami R."/>
            <person name="Takaki Y."/>
            <person name="Hatada Y."/>
        </authorList>
    </citation>
    <scope>NUCLEOTIDE SEQUENCE [LARGE SCALE GENOMIC DNA]</scope>
    <source>
        <strain evidence="9 10">JCM 16109</strain>
    </source>
</reference>
<dbReference type="PROSITE" id="PS51201">
    <property type="entry name" value="RCK_N"/>
    <property type="match status" value="2"/>
</dbReference>
<dbReference type="InterPro" id="IPR036721">
    <property type="entry name" value="RCK_C_sf"/>
</dbReference>
<dbReference type="InterPro" id="IPR006037">
    <property type="entry name" value="RCK_C"/>
</dbReference>
<evidence type="ECO:0000313" key="9">
    <source>
        <dbReference type="EMBL" id="GAD51513.1"/>
    </source>
</evidence>
<keyword evidence="6" id="KW-0406">Ion transport</keyword>
<dbReference type="InterPro" id="IPR003148">
    <property type="entry name" value="RCK_N"/>
</dbReference>
<dbReference type="PROSITE" id="PS51202">
    <property type="entry name" value="RCK_C"/>
    <property type="match status" value="2"/>
</dbReference>
<feature type="domain" description="RCK C-terminal" evidence="8">
    <location>
        <begin position="361"/>
        <end position="442"/>
    </location>
</feature>
<dbReference type="NCBIfam" id="NF007039">
    <property type="entry name" value="PRK09496.3-2"/>
    <property type="match status" value="1"/>
</dbReference>
<organism evidence="9 10">
    <name type="scientific">Halarchaeum acidiphilum MH1-52-1</name>
    <dbReference type="NCBI Taxonomy" id="1261545"/>
    <lineage>
        <taxon>Archaea</taxon>
        <taxon>Methanobacteriati</taxon>
        <taxon>Methanobacteriota</taxon>
        <taxon>Stenosarchaea group</taxon>
        <taxon>Halobacteria</taxon>
        <taxon>Halobacteriales</taxon>
        <taxon>Halobacteriaceae</taxon>
    </lineage>
</organism>
<evidence type="ECO:0000256" key="1">
    <source>
        <dbReference type="ARBA" id="ARBA00003660"/>
    </source>
</evidence>
<evidence type="ECO:0000256" key="6">
    <source>
        <dbReference type="ARBA" id="ARBA00023065"/>
    </source>
</evidence>
<dbReference type="InterPro" id="IPR050721">
    <property type="entry name" value="Trk_Ktr_HKT_K-transport"/>
</dbReference>